<proteinExistence type="predicted"/>
<dbReference type="SUPFAM" id="SSF55347">
    <property type="entry name" value="Glyceraldehyde-3-phosphate dehydrogenase-like, C-terminal domain"/>
    <property type="match status" value="1"/>
</dbReference>
<gene>
    <name evidence="3" type="ORF">ACFQDO_01370</name>
</gene>
<evidence type="ECO:0000313" key="3">
    <source>
        <dbReference type="EMBL" id="MFC6005765.1"/>
    </source>
</evidence>
<comment type="caution">
    <text evidence="3">The sequence shown here is derived from an EMBL/GenBank/DDBJ whole genome shotgun (WGS) entry which is preliminary data.</text>
</comment>
<name>A0ABW1J9K7_9ACTN</name>
<dbReference type="InterPro" id="IPR000683">
    <property type="entry name" value="Gfo/Idh/MocA-like_OxRdtase_N"/>
</dbReference>
<dbReference type="SUPFAM" id="SSF51735">
    <property type="entry name" value="NAD(P)-binding Rossmann-fold domains"/>
    <property type="match status" value="1"/>
</dbReference>
<evidence type="ECO:0000313" key="4">
    <source>
        <dbReference type="Proteomes" id="UP001596189"/>
    </source>
</evidence>
<dbReference type="Gene3D" id="3.40.50.720">
    <property type="entry name" value="NAD(P)-binding Rossmann-like Domain"/>
    <property type="match status" value="1"/>
</dbReference>
<dbReference type="Gene3D" id="3.30.360.10">
    <property type="entry name" value="Dihydrodipicolinate Reductase, domain 2"/>
    <property type="match status" value="1"/>
</dbReference>
<keyword evidence="4" id="KW-1185">Reference proteome</keyword>
<dbReference type="Pfam" id="PF22725">
    <property type="entry name" value="GFO_IDH_MocA_C3"/>
    <property type="match status" value="1"/>
</dbReference>
<dbReference type="RefSeq" id="WP_345716642.1">
    <property type="nucleotide sequence ID" value="NZ_BAABFP010000005.1"/>
</dbReference>
<dbReference type="PANTHER" id="PTHR43377">
    <property type="entry name" value="BILIVERDIN REDUCTASE A"/>
    <property type="match status" value="1"/>
</dbReference>
<evidence type="ECO:0000259" key="1">
    <source>
        <dbReference type="Pfam" id="PF01408"/>
    </source>
</evidence>
<dbReference type="Pfam" id="PF01408">
    <property type="entry name" value="GFO_IDH_MocA"/>
    <property type="match status" value="1"/>
</dbReference>
<dbReference type="InterPro" id="IPR051450">
    <property type="entry name" value="Gfo/Idh/MocA_Oxidoreductases"/>
</dbReference>
<reference evidence="4" key="1">
    <citation type="journal article" date="2019" name="Int. J. Syst. Evol. Microbiol.">
        <title>The Global Catalogue of Microorganisms (GCM) 10K type strain sequencing project: providing services to taxonomists for standard genome sequencing and annotation.</title>
        <authorList>
            <consortium name="The Broad Institute Genomics Platform"/>
            <consortium name="The Broad Institute Genome Sequencing Center for Infectious Disease"/>
            <person name="Wu L."/>
            <person name="Ma J."/>
        </authorList>
    </citation>
    <scope>NUCLEOTIDE SEQUENCE [LARGE SCALE GENOMIC DNA]</scope>
    <source>
        <strain evidence="4">KACC 14249</strain>
    </source>
</reference>
<organism evidence="3 4">
    <name type="scientific">Angustibacter luteus</name>
    <dbReference type="NCBI Taxonomy" id="658456"/>
    <lineage>
        <taxon>Bacteria</taxon>
        <taxon>Bacillati</taxon>
        <taxon>Actinomycetota</taxon>
        <taxon>Actinomycetes</taxon>
        <taxon>Kineosporiales</taxon>
        <taxon>Kineosporiaceae</taxon>
    </lineage>
</organism>
<protein>
    <submittedName>
        <fullName evidence="3">Gfo/Idh/MocA family protein</fullName>
    </submittedName>
</protein>
<dbReference type="Proteomes" id="UP001596189">
    <property type="component" value="Unassembled WGS sequence"/>
</dbReference>
<feature type="domain" description="GFO/IDH/MocA-like oxidoreductase" evidence="2">
    <location>
        <begin position="135"/>
        <end position="262"/>
    </location>
</feature>
<dbReference type="EMBL" id="JBHSRD010000002">
    <property type="protein sequence ID" value="MFC6005765.1"/>
    <property type="molecule type" value="Genomic_DNA"/>
</dbReference>
<dbReference type="InterPro" id="IPR036291">
    <property type="entry name" value="NAD(P)-bd_dom_sf"/>
</dbReference>
<accession>A0ABW1J9K7</accession>
<dbReference type="InterPro" id="IPR055170">
    <property type="entry name" value="GFO_IDH_MocA-like_dom"/>
</dbReference>
<feature type="domain" description="Gfo/Idh/MocA-like oxidoreductase N-terminal" evidence="1">
    <location>
        <begin position="45"/>
        <end position="127"/>
    </location>
</feature>
<dbReference type="PANTHER" id="PTHR43377:SF1">
    <property type="entry name" value="BILIVERDIN REDUCTASE A"/>
    <property type="match status" value="1"/>
</dbReference>
<sequence length="344" mass="35694">MTDSMLQVGVLSAAHGHAAGYLRHLAAQPNVAVSFSDPGAPDDVADRGQQLAAAAGARWIEDPAELLAGADAVVVCSENSRHHDDVLAALGQGCHVLCEKPMATTAADAVHLWQAANGAGLVLGVAHPVRQSPAYRHLQARLEGGALGTVLSLLGTNNGMLPRDRAWFTQPQWSGGGALADHLVHCTDLVDGLLGAAAVRVRAASNRILEQYPPTEVETGGIVTIEYEGGVIATVDCSWSQPRTAPTWGGLSLDVIGTRGRVRIDPFNLRVAGFAAGGPQWLAYGSDMDADMIGNFLSAVRGRTSIHAGALAGVRSVEIMAAALESAREGGRTVAVRSLTSTLS</sequence>
<evidence type="ECO:0000259" key="2">
    <source>
        <dbReference type="Pfam" id="PF22725"/>
    </source>
</evidence>